<feature type="region of interest" description="Disordered" evidence="1">
    <location>
        <begin position="318"/>
        <end position="361"/>
    </location>
</feature>
<proteinExistence type="predicted"/>
<evidence type="ECO:0000313" key="2">
    <source>
        <dbReference type="EMBL" id="TWT72074.1"/>
    </source>
</evidence>
<accession>A0A5C5YAC5</accession>
<keyword evidence="3" id="KW-1185">Reference proteome</keyword>
<evidence type="ECO:0000313" key="3">
    <source>
        <dbReference type="Proteomes" id="UP000317238"/>
    </source>
</evidence>
<comment type="caution">
    <text evidence="2">The sequence shown here is derived from an EMBL/GenBank/DDBJ whole genome shotgun (WGS) entry which is preliminary data.</text>
</comment>
<sequence>MAKGLFTQGMCVLLRAPMPKVEIQRRLSMFELVGRQESIDDDAAPETLVLQFRPEVQGHLMVTPSSARWPDDMGEPDENPEAFVAWSLGQYGPLTYPGCLDRAVHDPTLTPGLRRDVNDHAAHIRLLISYVVGADEDSDNDDLPEMPEGYDAEAELAAMTRAVTALLESPLAIAYFNPGGEIILDADTMRRGLNEAWTRDEPAIDMWVQSRCLVEHNGTSAEGWEVIDTVGQGQLDLPDLEAVFFGKLYARDEVVDFLRGITHELLDPHVGIDSFMEGQIRKGPGGIQWHCIACGDSLNSPPRPTLRWFADDGLEIPAPALADADDADDDSDEDGPSLHDWSDDFEELDLESDDEEWDEPF</sequence>
<evidence type="ECO:0000256" key="1">
    <source>
        <dbReference type="SAM" id="MobiDB-lite"/>
    </source>
</evidence>
<organism evidence="2 3">
    <name type="scientific">Crateriforma conspicua</name>
    <dbReference type="NCBI Taxonomy" id="2527996"/>
    <lineage>
        <taxon>Bacteria</taxon>
        <taxon>Pseudomonadati</taxon>
        <taxon>Planctomycetota</taxon>
        <taxon>Planctomycetia</taxon>
        <taxon>Planctomycetales</taxon>
        <taxon>Planctomycetaceae</taxon>
        <taxon>Crateriforma</taxon>
    </lineage>
</organism>
<protein>
    <recommendedName>
        <fullName evidence="4">DUF4261 domain-containing protein</fullName>
    </recommendedName>
</protein>
<reference evidence="2 3" key="1">
    <citation type="submission" date="2019-02" db="EMBL/GenBank/DDBJ databases">
        <title>Deep-cultivation of Planctomycetes and their phenomic and genomic characterization uncovers novel biology.</title>
        <authorList>
            <person name="Wiegand S."/>
            <person name="Jogler M."/>
            <person name="Boedeker C."/>
            <person name="Pinto D."/>
            <person name="Vollmers J."/>
            <person name="Rivas-Marin E."/>
            <person name="Kohn T."/>
            <person name="Peeters S.H."/>
            <person name="Heuer A."/>
            <person name="Rast P."/>
            <person name="Oberbeckmann S."/>
            <person name="Bunk B."/>
            <person name="Jeske O."/>
            <person name="Meyerdierks A."/>
            <person name="Storesund J.E."/>
            <person name="Kallscheuer N."/>
            <person name="Luecker S."/>
            <person name="Lage O.M."/>
            <person name="Pohl T."/>
            <person name="Merkel B.J."/>
            <person name="Hornburger P."/>
            <person name="Mueller R.-W."/>
            <person name="Bruemmer F."/>
            <person name="Labrenz M."/>
            <person name="Spormann A.M."/>
            <person name="Op Den Camp H."/>
            <person name="Overmann J."/>
            <person name="Amann R."/>
            <person name="Jetten M.S.M."/>
            <person name="Mascher T."/>
            <person name="Medema M.H."/>
            <person name="Devos D.P."/>
            <person name="Kaster A.-K."/>
            <person name="Ovreas L."/>
            <person name="Rohde M."/>
            <person name="Galperin M.Y."/>
            <person name="Jogler C."/>
        </authorList>
    </citation>
    <scope>NUCLEOTIDE SEQUENCE [LARGE SCALE GENOMIC DNA]</scope>
    <source>
        <strain evidence="2 3">Pan14r</strain>
    </source>
</reference>
<name>A0A5C5YAC5_9PLAN</name>
<feature type="compositionally biased region" description="Acidic residues" evidence="1">
    <location>
        <begin position="323"/>
        <end position="335"/>
    </location>
</feature>
<dbReference type="RefSeq" id="WP_197203911.1">
    <property type="nucleotide sequence ID" value="NZ_SJPL01000001.1"/>
</dbReference>
<dbReference type="EMBL" id="SJPL01000001">
    <property type="protein sequence ID" value="TWT72074.1"/>
    <property type="molecule type" value="Genomic_DNA"/>
</dbReference>
<dbReference type="Proteomes" id="UP000317238">
    <property type="component" value="Unassembled WGS sequence"/>
</dbReference>
<evidence type="ECO:0008006" key="4">
    <source>
        <dbReference type="Google" id="ProtNLM"/>
    </source>
</evidence>
<dbReference type="AlphaFoldDB" id="A0A5C5YAC5"/>
<feature type="compositionally biased region" description="Acidic residues" evidence="1">
    <location>
        <begin position="343"/>
        <end position="361"/>
    </location>
</feature>
<gene>
    <name evidence="2" type="ORF">Pan14r_43910</name>
</gene>